<dbReference type="PROSITE" id="PS51257">
    <property type="entry name" value="PROKAR_LIPOPROTEIN"/>
    <property type="match status" value="1"/>
</dbReference>
<sequence>MMTFKANTIFLIFVSTIIIACNSSKKEPIDSSKTDWIIANLLEKEPDQISIQGNPKLVNAPLGKAVCFDGIYDALFLDQMPLKDANSFTVEMIFKPSEVEAPFEQRIVHIGEVSKDRMLLEIRAKNGQWYFDGFVASNENKKALIDEKLTHPLGKWYHVALVVTPNSIITFVNGKKEIEAPFLFKPINTGKTSLGVRLNKKSWFKGSIYRVKISKKVVLPNHFIHF</sequence>
<dbReference type="Pfam" id="PF13385">
    <property type="entry name" value="Laminin_G_3"/>
    <property type="match status" value="1"/>
</dbReference>
<dbReference type="EMBL" id="JABRWQ010000001">
    <property type="protein sequence ID" value="NRD21822.1"/>
    <property type="molecule type" value="Genomic_DNA"/>
</dbReference>
<gene>
    <name evidence="1" type="ORF">HNV10_01120</name>
</gene>
<comment type="caution">
    <text evidence="1">The sequence shown here is derived from an EMBL/GenBank/DDBJ whole genome shotgun (WGS) entry which is preliminary data.</text>
</comment>
<dbReference type="Gene3D" id="2.60.120.200">
    <property type="match status" value="1"/>
</dbReference>
<evidence type="ECO:0000313" key="2">
    <source>
        <dbReference type="Proteomes" id="UP000805085"/>
    </source>
</evidence>
<proteinExistence type="predicted"/>
<evidence type="ECO:0000313" key="1">
    <source>
        <dbReference type="EMBL" id="NRD21822.1"/>
    </source>
</evidence>
<dbReference type="SUPFAM" id="SSF49899">
    <property type="entry name" value="Concanavalin A-like lectins/glucanases"/>
    <property type="match status" value="1"/>
</dbReference>
<dbReference type="Proteomes" id="UP000805085">
    <property type="component" value="Unassembled WGS sequence"/>
</dbReference>
<dbReference type="InterPro" id="IPR013320">
    <property type="entry name" value="ConA-like_dom_sf"/>
</dbReference>
<keyword evidence="2" id="KW-1185">Reference proteome</keyword>
<accession>A0ABX2DZZ1</accession>
<protein>
    <submittedName>
        <fullName evidence="1">LamG domain-containing protein</fullName>
    </submittedName>
</protein>
<name>A0ABX2DZZ1_9FLAO</name>
<organism evidence="1 2">
    <name type="scientific">Winogradskyella litoriviva</name>
    <dbReference type="NCBI Taxonomy" id="1220182"/>
    <lineage>
        <taxon>Bacteria</taxon>
        <taxon>Pseudomonadati</taxon>
        <taxon>Bacteroidota</taxon>
        <taxon>Flavobacteriia</taxon>
        <taxon>Flavobacteriales</taxon>
        <taxon>Flavobacteriaceae</taxon>
        <taxon>Winogradskyella</taxon>
    </lineage>
</organism>
<reference evidence="1 2" key="1">
    <citation type="journal article" date="2015" name="Int. J. Syst. Evol. Microbiol.">
        <title>Winogradskyella litoriviva sp. nov., isolated from coastal seawater.</title>
        <authorList>
            <person name="Nedashkovskaya O.I."/>
            <person name="Kukhlevskiy A.D."/>
            <person name="Zhukova N.V."/>
            <person name="Kim S.J."/>
            <person name="Rhee S.K."/>
            <person name="Mikhailov V.V."/>
        </authorList>
    </citation>
    <scope>NUCLEOTIDE SEQUENCE [LARGE SCALE GENOMIC DNA]</scope>
    <source>
        <strain evidence="1 2">KMM6491</strain>
    </source>
</reference>
<dbReference type="RefSeq" id="WP_173299491.1">
    <property type="nucleotide sequence ID" value="NZ_JABRWQ010000001.1"/>
</dbReference>